<evidence type="ECO:0000313" key="1">
    <source>
        <dbReference type="EMBL" id="SPE03028.1"/>
    </source>
</evidence>
<name>A0A2P9EI26_ECOLX</name>
<keyword evidence="1" id="KW-0614">Plasmid</keyword>
<proteinExistence type="predicted"/>
<reference evidence="1" key="1">
    <citation type="submission" date="2018-02" db="EMBL/GenBank/DDBJ databases">
        <authorList>
            <person name="Cohen D.B."/>
            <person name="Kent A.D."/>
        </authorList>
    </citation>
    <scope>NUCLEOTIDE SEQUENCE</scope>
    <source>
        <strain evidence="1">B4-25</strain>
    </source>
</reference>
<accession>A0A2P9EI26</accession>
<organism evidence="1">
    <name type="scientific">Escherichia coli</name>
    <dbReference type="NCBI Taxonomy" id="562"/>
    <lineage>
        <taxon>Bacteria</taxon>
        <taxon>Pseudomonadati</taxon>
        <taxon>Pseudomonadota</taxon>
        <taxon>Gammaproteobacteria</taxon>
        <taxon>Enterobacterales</taxon>
        <taxon>Enterobacteriaceae</taxon>
        <taxon>Escherichia</taxon>
    </lineage>
</organism>
<protein>
    <submittedName>
        <fullName evidence="1">Uncharacterized protein</fullName>
    </submittedName>
</protein>
<gene>
    <name evidence="1" type="ORF">RCS77_P0199</name>
</gene>
<geneLocation type="plasmid" evidence="1">
    <name>RCS77_p</name>
</geneLocation>
<dbReference type="AlphaFoldDB" id="A0A2P9EI26"/>
<dbReference type="EMBL" id="LT985297">
    <property type="protein sequence ID" value="SPE03028.1"/>
    <property type="molecule type" value="Genomic_DNA"/>
</dbReference>
<sequence>MVVFFKNTKINPFHGVHFSIFNLNINTLQGTKKTLTHSITTEVINHIMIDM</sequence>